<evidence type="ECO:0000313" key="2">
    <source>
        <dbReference type="Proteomes" id="UP000002039"/>
    </source>
</evidence>
<evidence type="ECO:0000313" key="1">
    <source>
        <dbReference type="EMBL" id="EEQ87307.2"/>
    </source>
</evidence>
<protein>
    <submittedName>
        <fullName evidence="1">Uncharacterized protein</fullName>
    </submittedName>
</protein>
<sequence length="160" mass="18532">MMRRMELKIPREQRRIWSRDHNITQEAVMPIRPAENFLTASLQRAATQRKSQRNLRLILNARAASQSAHKPTLAFFPDSPIVSVTIGAACRRYLPRRARNIPSPPLLISLEPKRESPEQHVKKQSFLSPFARQWADKRRLSRTPPTPFVLLRDFVVLGSF</sequence>
<dbReference type="GeneID" id="69024854"/>
<gene>
    <name evidence="1" type="ORF">BDCG_02427</name>
</gene>
<dbReference type="RefSeq" id="XP_045274652.1">
    <property type="nucleotide sequence ID" value="XM_045417965.1"/>
</dbReference>
<organism evidence="1 2">
    <name type="scientific">Ajellomyces dermatitidis (strain ER-3 / ATCC MYA-2586)</name>
    <name type="common">Blastomyces dermatitidis</name>
    <dbReference type="NCBI Taxonomy" id="559297"/>
    <lineage>
        <taxon>Eukaryota</taxon>
        <taxon>Fungi</taxon>
        <taxon>Dikarya</taxon>
        <taxon>Ascomycota</taxon>
        <taxon>Pezizomycotina</taxon>
        <taxon>Eurotiomycetes</taxon>
        <taxon>Eurotiomycetidae</taxon>
        <taxon>Onygenales</taxon>
        <taxon>Ajellomycetaceae</taxon>
        <taxon>Blastomyces</taxon>
    </lineage>
</organism>
<name>A0ABP2ETU4_AJEDR</name>
<keyword evidence="2" id="KW-1185">Reference proteome</keyword>
<proteinExistence type="predicted"/>
<accession>A0ABP2ETU4</accession>
<reference evidence="2" key="1">
    <citation type="journal article" date="2015" name="PLoS Genet.">
        <title>The dynamic genome and transcriptome of the human fungal pathogen Blastomyces and close relative Emmonsia.</title>
        <authorList>
            <person name="Munoz J.F."/>
            <person name="Gauthier G.M."/>
            <person name="Desjardins C.A."/>
            <person name="Gallo J.E."/>
            <person name="Holder J."/>
            <person name="Sullivan T.D."/>
            <person name="Marty A.J."/>
            <person name="Carmen J.C."/>
            <person name="Chen Z."/>
            <person name="Ding L."/>
            <person name="Gujja S."/>
            <person name="Magrini V."/>
            <person name="Misas E."/>
            <person name="Mitreva M."/>
            <person name="Priest M."/>
            <person name="Saif S."/>
            <person name="Whiston E.A."/>
            <person name="Young S."/>
            <person name="Zeng Q."/>
            <person name="Goldman W.E."/>
            <person name="Mardis E.R."/>
            <person name="Taylor J.W."/>
            <person name="McEwen J.G."/>
            <person name="Clay O.K."/>
            <person name="Klein B.S."/>
            <person name="Cuomo C.A."/>
        </authorList>
    </citation>
    <scope>NUCLEOTIDE SEQUENCE [LARGE SCALE GENOMIC DNA]</scope>
    <source>
        <strain evidence="2">ER-3 / ATCC MYA-2586</strain>
    </source>
</reference>
<dbReference type="EMBL" id="EQ999975">
    <property type="protein sequence ID" value="EEQ87307.2"/>
    <property type="molecule type" value="Genomic_DNA"/>
</dbReference>
<dbReference type="Proteomes" id="UP000002039">
    <property type="component" value="Unassembled WGS sequence"/>
</dbReference>